<feature type="domain" description="PAS" evidence="7">
    <location>
        <begin position="30"/>
        <end position="106"/>
    </location>
</feature>
<feature type="domain" description="Histidine kinase" evidence="6">
    <location>
        <begin position="1220"/>
        <end position="1432"/>
    </location>
</feature>
<dbReference type="SUPFAM" id="SSF47384">
    <property type="entry name" value="Homodimeric domain of signal transducing histidine kinase"/>
    <property type="match status" value="1"/>
</dbReference>
<dbReference type="InterPro" id="IPR036890">
    <property type="entry name" value="HATPase_C_sf"/>
</dbReference>
<dbReference type="Pfam" id="PF00512">
    <property type="entry name" value="HisKA"/>
    <property type="match status" value="1"/>
</dbReference>
<dbReference type="InterPro" id="IPR036097">
    <property type="entry name" value="HisK_dim/P_sf"/>
</dbReference>
<comment type="caution">
    <text evidence="9">The sequence shown here is derived from an EMBL/GenBank/DDBJ whole genome shotgun (WGS) entry which is preliminary data.</text>
</comment>
<keyword evidence="3" id="KW-0597">Phosphoprotein</keyword>
<dbReference type="GO" id="GO:0000155">
    <property type="term" value="F:phosphorelay sensor kinase activity"/>
    <property type="evidence" value="ECO:0007669"/>
    <property type="project" value="InterPro"/>
</dbReference>
<feature type="domain" description="PAS" evidence="7">
    <location>
        <begin position="288"/>
        <end position="361"/>
    </location>
</feature>
<dbReference type="SMART" id="SM00387">
    <property type="entry name" value="HATPase_c"/>
    <property type="match status" value="1"/>
</dbReference>
<dbReference type="InterPro" id="IPR035965">
    <property type="entry name" value="PAS-like_dom_sf"/>
</dbReference>
<keyword evidence="4" id="KW-0808">Transferase</keyword>
<comment type="catalytic activity">
    <reaction evidence="1">
        <text>ATP + protein L-histidine = ADP + protein N-phospho-L-histidine.</text>
        <dbReference type="EC" id="2.7.13.3"/>
    </reaction>
</comment>
<feature type="domain" description="PAC" evidence="8">
    <location>
        <begin position="757"/>
        <end position="806"/>
    </location>
</feature>
<dbReference type="EMBL" id="BMKW01000019">
    <property type="protein sequence ID" value="GGJ40564.1"/>
    <property type="molecule type" value="Genomic_DNA"/>
</dbReference>
<feature type="domain" description="PAC" evidence="8">
    <location>
        <begin position="1148"/>
        <end position="1200"/>
    </location>
</feature>
<dbReference type="InterPro" id="IPR052162">
    <property type="entry name" value="Sensor_kinase/Photoreceptor"/>
</dbReference>
<name>A0A917L356_9PROT</name>
<evidence type="ECO:0000256" key="3">
    <source>
        <dbReference type="ARBA" id="ARBA00022553"/>
    </source>
</evidence>
<evidence type="ECO:0000259" key="8">
    <source>
        <dbReference type="PROSITE" id="PS50113"/>
    </source>
</evidence>
<dbReference type="Pfam" id="PF13426">
    <property type="entry name" value="PAS_9"/>
    <property type="match status" value="1"/>
</dbReference>
<dbReference type="PROSITE" id="PS50113">
    <property type="entry name" value="PAC"/>
    <property type="match status" value="8"/>
</dbReference>
<feature type="domain" description="PAS" evidence="7">
    <location>
        <begin position="807"/>
        <end position="884"/>
    </location>
</feature>
<feature type="domain" description="PAC" evidence="8">
    <location>
        <begin position="497"/>
        <end position="549"/>
    </location>
</feature>
<feature type="domain" description="PAC" evidence="8">
    <location>
        <begin position="887"/>
        <end position="939"/>
    </location>
</feature>
<feature type="domain" description="PAC" evidence="8">
    <location>
        <begin position="1013"/>
        <end position="1067"/>
    </location>
</feature>
<evidence type="ECO:0000256" key="5">
    <source>
        <dbReference type="ARBA" id="ARBA00022777"/>
    </source>
</evidence>
<dbReference type="Gene3D" id="3.30.450.20">
    <property type="entry name" value="PAS domain"/>
    <property type="match status" value="9"/>
</dbReference>
<dbReference type="SUPFAM" id="SSF55785">
    <property type="entry name" value="PYP-like sensor domain (PAS domain)"/>
    <property type="match status" value="9"/>
</dbReference>
<evidence type="ECO:0000313" key="9">
    <source>
        <dbReference type="EMBL" id="GGJ40564.1"/>
    </source>
</evidence>
<dbReference type="InterPro" id="IPR003661">
    <property type="entry name" value="HisK_dim/P_dom"/>
</dbReference>
<feature type="domain" description="PAC" evidence="8">
    <location>
        <begin position="235"/>
        <end position="287"/>
    </location>
</feature>
<dbReference type="PROSITE" id="PS50112">
    <property type="entry name" value="PAS"/>
    <property type="match status" value="9"/>
</dbReference>
<feature type="domain" description="PAS" evidence="7">
    <location>
        <begin position="550"/>
        <end position="626"/>
    </location>
</feature>
<dbReference type="PROSITE" id="PS50109">
    <property type="entry name" value="HIS_KIN"/>
    <property type="match status" value="1"/>
</dbReference>
<dbReference type="InterPro" id="IPR001610">
    <property type="entry name" value="PAC"/>
</dbReference>
<feature type="domain" description="PAS" evidence="7">
    <location>
        <begin position="1068"/>
        <end position="1145"/>
    </location>
</feature>
<dbReference type="CDD" id="cd00082">
    <property type="entry name" value="HisKA"/>
    <property type="match status" value="1"/>
</dbReference>
<dbReference type="NCBIfam" id="TIGR00229">
    <property type="entry name" value="sensory_box"/>
    <property type="match status" value="8"/>
</dbReference>
<dbReference type="Proteomes" id="UP000661507">
    <property type="component" value="Unassembled WGS sequence"/>
</dbReference>
<feature type="domain" description="PAS" evidence="7">
    <location>
        <begin position="417"/>
        <end position="494"/>
    </location>
</feature>
<keyword evidence="5" id="KW-0418">Kinase</keyword>
<dbReference type="PANTHER" id="PTHR43304">
    <property type="entry name" value="PHYTOCHROME-LIKE PROTEIN CPH1"/>
    <property type="match status" value="1"/>
</dbReference>
<organism evidence="9 10">
    <name type="scientific">Neoroseomonas lacus</name>
    <dbReference type="NCBI Taxonomy" id="287609"/>
    <lineage>
        <taxon>Bacteria</taxon>
        <taxon>Pseudomonadati</taxon>
        <taxon>Pseudomonadota</taxon>
        <taxon>Alphaproteobacteria</taxon>
        <taxon>Acetobacterales</taxon>
        <taxon>Acetobacteraceae</taxon>
        <taxon>Neoroseomonas</taxon>
    </lineage>
</organism>
<dbReference type="Pfam" id="PF08447">
    <property type="entry name" value="PAS_3"/>
    <property type="match status" value="8"/>
</dbReference>
<gene>
    <name evidence="9" type="ORF">GCM10011320_55310</name>
</gene>
<proteinExistence type="predicted"/>
<keyword evidence="10" id="KW-1185">Reference proteome</keyword>
<sequence>MLPRLRAYGTRPQEESVAMRSFGTDTVDEEPARAAKVLEAVLGNAWATDANGRLVYLSESKRSLWGISGEDLNGGAGDLAIRWKPLVHPDDYEATVATWRHSLLTSSPYDATPRVLAPDGSYRRERLSGRPLRGAQDCVVGWYGALVVPEAQDAWPLDGEAELRQLVDMLPSHVWRLSPTGEPIFFNKRMASYLGREVARGSSGGLEELVQSVHVEDAAAFRDTLRVCLATGEPFSSRYRLRRADGAYRWMSSRAEPLRSPDGAIQQWCGVCHDIDEYVQAEQALQSREQELKRLVDTVPAMIWCVTPEGEPSYINKRLADTLGITLADLTGPDGSRTLADVHPEDAAAVAAALEHAIESGEPFTMTYRQRRADGGYRWTEGRSEPLRSEGGAILHWYGVCMDVHDRVVTREALLDSERQLRHLVDAVPSLTWCLSPDGQPSYYSEQLVNWMGVSVEDLDTTRGSRLDYASAMLIHPDDRAAVYDELTRCVGTGDPFLKRYRLRRHDGVFRWMEGRAQPLRNAGGDIVHWYGVSIDIDDLMRTQEVLRGREQELSQLVDMVPSQIWRMKPNGEPIFFNKRMVDFLGMDGDDPSPPHQNPLQAIVGSIHPDDAAQFEETLHRSLTTGEPFAMQCRLRSARGVYRWMSCRAEPLRDDRGGITQWVGLNHDIDEQMRLYAGIAEREARIRRLVDSDIIGIVIWDLDGTLIDANDAFLRMVQMDRDDVKAGIHWFDMTPPEWQAVHAHEEAEELSATGKMQPREKEYFRKDGSRVPVLIGAACFEGKSQQGVAYILDLTERKRAEATLRNRERELSQLVDMVPSYLWRITPEGMPVFFNKRLVDYLGLDVSDVERPDKSRLVAITEAIIHPDDAVAVAMAFEHSLTTGEHLSMQWRMRRADGAYRWMSASAEAMRDEDGRILQWYGMCYDIDDQMLAEDALRQSKRQLEQMIDTLPINILSFDPARKLTYASKRYLNTAGLPSEHIRDFEDLAREVSHPDDFPVMFRRATVGFATGEPFTNRFRRKCVDGIYRWIEARAQSLRDAAGEIVQWYIVSIDIEEEMQAQEALREREAFLWQLVETLPAMIDCAAPDGGPVYRSQQLREFLGYQLEDLQESGGSRLGQTLDSGVHPDDLAAVKKHYGECLLSGEPYARRHRLRRHDGEYRWIETRAAPMRKTDGTIIQWNVICLDIDAEVRAQDDLRLALERLSRASQAASLAELSASIAHEVNQPLAAVVWNSQACQRWLAANPPNLDRAQTTVERIIKCANAAADVVSRIRALFQQAIVPRQQGSIGQLIADAIRLLADRTSQTRVEVETAIPAHLPPVPFDFVQIQQVVVNLVCNAIEAMEGHTADPHLGIRADSDGEFLRIEISDNGPGILHPEKIFDAFFSTKQSGMGMGLAICRSIVESHGGRLSVEQNDAGGATFAFTLPIRDIETA</sequence>
<dbReference type="SMART" id="SM00086">
    <property type="entry name" value="PAC"/>
    <property type="match status" value="9"/>
</dbReference>
<dbReference type="SUPFAM" id="SSF55874">
    <property type="entry name" value="ATPase domain of HSP90 chaperone/DNA topoisomerase II/histidine kinase"/>
    <property type="match status" value="1"/>
</dbReference>
<dbReference type="FunFam" id="3.30.450.20:FF:000099">
    <property type="entry name" value="Sensory box sensor histidine kinase"/>
    <property type="match status" value="1"/>
</dbReference>
<feature type="domain" description="PAS" evidence="7">
    <location>
        <begin position="159"/>
        <end position="232"/>
    </location>
</feature>
<dbReference type="SMART" id="SM00091">
    <property type="entry name" value="PAS"/>
    <property type="match status" value="9"/>
</dbReference>
<dbReference type="InterPro" id="IPR013655">
    <property type="entry name" value="PAS_fold_3"/>
</dbReference>
<reference evidence="9" key="1">
    <citation type="journal article" date="2014" name="Int. J. Syst. Evol. Microbiol.">
        <title>Complete genome sequence of Corynebacterium casei LMG S-19264T (=DSM 44701T), isolated from a smear-ripened cheese.</title>
        <authorList>
            <consortium name="US DOE Joint Genome Institute (JGI-PGF)"/>
            <person name="Walter F."/>
            <person name="Albersmeier A."/>
            <person name="Kalinowski J."/>
            <person name="Ruckert C."/>
        </authorList>
    </citation>
    <scope>NUCLEOTIDE SEQUENCE</scope>
    <source>
        <strain evidence="9">CGMCC 1.3617</strain>
    </source>
</reference>
<reference evidence="9" key="2">
    <citation type="submission" date="2020-09" db="EMBL/GenBank/DDBJ databases">
        <authorList>
            <person name="Sun Q."/>
            <person name="Zhou Y."/>
        </authorList>
    </citation>
    <scope>NUCLEOTIDE SEQUENCE</scope>
    <source>
        <strain evidence="9">CGMCC 1.3617</strain>
    </source>
</reference>
<evidence type="ECO:0000259" key="7">
    <source>
        <dbReference type="PROSITE" id="PS50112"/>
    </source>
</evidence>
<dbReference type="InterPro" id="IPR004358">
    <property type="entry name" value="Sig_transdc_His_kin-like_C"/>
</dbReference>
<dbReference type="SMART" id="SM00388">
    <property type="entry name" value="HisKA"/>
    <property type="match status" value="1"/>
</dbReference>
<feature type="domain" description="PAS" evidence="7">
    <location>
        <begin position="682"/>
        <end position="737"/>
    </location>
</feature>
<dbReference type="PANTHER" id="PTHR43304:SF1">
    <property type="entry name" value="PAC DOMAIN-CONTAINING PROTEIN"/>
    <property type="match status" value="1"/>
</dbReference>
<protein>
    <recommendedName>
        <fullName evidence="2">histidine kinase</fullName>
        <ecNumber evidence="2">2.7.13.3</ecNumber>
    </recommendedName>
</protein>
<dbReference type="PRINTS" id="PR00344">
    <property type="entry name" value="BCTRLSENSOR"/>
</dbReference>
<accession>A0A917L356</accession>
<evidence type="ECO:0000256" key="2">
    <source>
        <dbReference type="ARBA" id="ARBA00012438"/>
    </source>
</evidence>
<feature type="domain" description="PAS" evidence="7">
    <location>
        <begin position="940"/>
        <end position="997"/>
    </location>
</feature>
<dbReference type="Pfam" id="PF02518">
    <property type="entry name" value="HATPase_c"/>
    <property type="match status" value="1"/>
</dbReference>
<evidence type="ECO:0000259" key="6">
    <source>
        <dbReference type="PROSITE" id="PS50109"/>
    </source>
</evidence>
<evidence type="ECO:0000256" key="4">
    <source>
        <dbReference type="ARBA" id="ARBA00022679"/>
    </source>
</evidence>
<dbReference type="EC" id="2.7.13.3" evidence="2"/>
<dbReference type="InterPro" id="IPR000014">
    <property type="entry name" value="PAS"/>
</dbReference>
<dbReference type="CDD" id="cd00130">
    <property type="entry name" value="PAS"/>
    <property type="match status" value="9"/>
</dbReference>
<evidence type="ECO:0000256" key="1">
    <source>
        <dbReference type="ARBA" id="ARBA00000085"/>
    </source>
</evidence>
<dbReference type="InterPro" id="IPR003594">
    <property type="entry name" value="HATPase_dom"/>
</dbReference>
<dbReference type="Gene3D" id="3.30.565.10">
    <property type="entry name" value="Histidine kinase-like ATPase, C-terminal domain"/>
    <property type="match status" value="1"/>
</dbReference>
<evidence type="ECO:0000313" key="10">
    <source>
        <dbReference type="Proteomes" id="UP000661507"/>
    </source>
</evidence>
<feature type="domain" description="PAC" evidence="8">
    <location>
        <begin position="629"/>
        <end position="681"/>
    </location>
</feature>
<dbReference type="Gene3D" id="1.10.287.130">
    <property type="match status" value="1"/>
</dbReference>
<dbReference type="InterPro" id="IPR005467">
    <property type="entry name" value="His_kinase_dom"/>
</dbReference>
<dbReference type="InterPro" id="IPR000700">
    <property type="entry name" value="PAS-assoc_C"/>
</dbReference>
<feature type="domain" description="PAC" evidence="8">
    <location>
        <begin position="364"/>
        <end position="416"/>
    </location>
</feature>